<evidence type="ECO:0000313" key="1">
    <source>
        <dbReference type="EMBL" id="KAF3579839.1"/>
    </source>
</evidence>
<organism evidence="1 2">
    <name type="scientific">Brassica cretica</name>
    <name type="common">Mustard</name>
    <dbReference type="NCBI Taxonomy" id="69181"/>
    <lineage>
        <taxon>Eukaryota</taxon>
        <taxon>Viridiplantae</taxon>
        <taxon>Streptophyta</taxon>
        <taxon>Embryophyta</taxon>
        <taxon>Tracheophyta</taxon>
        <taxon>Spermatophyta</taxon>
        <taxon>Magnoliopsida</taxon>
        <taxon>eudicotyledons</taxon>
        <taxon>Gunneridae</taxon>
        <taxon>Pentapetalae</taxon>
        <taxon>rosids</taxon>
        <taxon>malvids</taxon>
        <taxon>Brassicales</taxon>
        <taxon>Brassicaceae</taxon>
        <taxon>Brassiceae</taxon>
        <taxon>Brassica</taxon>
    </lineage>
</organism>
<name>A0ABQ7DS76_BRACR</name>
<comment type="caution">
    <text evidence="1">The sequence shown here is derived from an EMBL/GenBank/DDBJ whole genome shotgun (WGS) entry which is preliminary data.</text>
</comment>
<proteinExistence type="predicted"/>
<dbReference type="Proteomes" id="UP000266723">
    <property type="component" value="Unassembled WGS sequence"/>
</dbReference>
<protein>
    <submittedName>
        <fullName evidence="1">Uncharacterized protein</fullName>
    </submittedName>
</protein>
<evidence type="ECO:0000313" key="2">
    <source>
        <dbReference type="Proteomes" id="UP000266723"/>
    </source>
</evidence>
<sequence>MDCMASSLLENIFSRFSLSEVSLFPEEGVVSGTGPGVLPSGDLGRLLAGTQRPRTRGITCAPNSIGVAHSQQASPEQDIAPTMKPGAFSGALEITELGALVISEEEA</sequence>
<gene>
    <name evidence="1" type="ORF">DY000_02030703</name>
</gene>
<accession>A0ABQ7DS76</accession>
<keyword evidence="2" id="KW-1185">Reference proteome</keyword>
<reference evidence="1 2" key="1">
    <citation type="journal article" date="2020" name="BMC Genomics">
        <title>Intraspecific diversification of the crop wild relative Brassica cretica Lam. using demographic model selection.</title>
        <authorList>
            <person name="Kioukis A."/>
            <person name="Michalopoulou V.A."/>
            <person name="Briers L."/>
            <person name="Pirintsos S."/>
            <person name="Studholme D.J."/>
            <person name="Pavlidis P."/>
            <person name="Sarris P.F."/>
        </authorList>
    </citation>
    <scope>NUCLEOTIDE SEQUENCE [LARGE SCALE GENOMIC DNA]</scope>
    <source>
        <strain evidence="2">cv. PFS-1207/04</strain>
    </source>
</reference>
<dbReference type="EMBL" id="QGKV02000649">
    <property type="protein sequence ID" value="KAF3579839.1"/>
    <property type="molecule type" value="Genomic_DNA"/>
</dbReference>